<protein>
    <recommendedName>
        <fullName evidence="3">N-acetyltransferase domain-containing protein</fullName>
    </recommendedName>
</protein>
<feature type="compositionally biased region" description="Polar residues" evidence="2">
    <location>
        <begin position="564"/>
        <end position="579"/>
    </location>
</feature>
<feature type="coiled-coil region" evidence="1">
    <location>
        <begin position="440"/>
        <end position="467"/>
    </location>
</feature>
<gene>
    <name evidence="4" type="ORF">D6D24_07606</name>
</gene>
<feature type="domain" description="N-acetyltransferase" evidence="3">
    <location>
        <begin position="61"/>
        <end position="204"/>
    </location>
</feature>
<reference evidence="4 5" key="1">
    <citation type="submission" date="2018-10" db="EMBL/GenBank/DDBJ databases">
        <title>Fifty Aureobasidium pullulans genomes reveal a recombining polyextremotolerant generalist.</title>
        <authorList>
            <person name="Gostincar C."/>
            <person name="Turk M."/>
            <person name="Zajc J."/>
            <person name="Gunde-Cimerman N."/>
        </authorList>
    </citation>
    <scope>NUCLEOTIDE SEQUENCE [LARGE SCALE GENOMIC DNA]</scope>
    <source>
        <strain evidence="4 5">EXF-11318</strain>
    </source>
</reference>
<evidence type="ECO:0000313" key="4">
    <source>
        <dbReference type="EMBL" id="THW10862.1"/>
    </source>
</evidence>
<feature type="compositionally biased region" description="Polar residues" evidence="2">
    <location>
        <begin position="738"/>
        <end position="748"/>
    </location>
</feature>
<keyword evidence="1" id="KW-0175">Coiled coil</keyword>
<comment type="caution">
    <text evidence="4">The sequence shown here is derived from an EMBL/GenBank/DDBJ whole genome shotgun (WGS) entry which is preliminary data.</text>
</comment>
<feature type="compositionally biased region" description="Low complexity" evidence="2">
    <location>
        <begin position="753"/>
        <end position="764"/>
    </location>
</feature>
<dbReference type="InterPro" id="IPR000182">
    <property type="entry name" value="GNAT_dom"/>
</dbReference>
<dbReference type="SUPFAM" id="SSF55729">
    <property type="entry name" value="Acyl-CoA N-acyltransferases (Nat)"/>
    <property type="match status" value="1"/>
</dbReference>
<dbReference type="EMBL" id="QZAJ01000379">
    <property type="protein sequence ID" value="THW10862.1"/>
    <property type="molecule type" value="Genomic_DNA"/>
</dbReference>
<feature type="region of interest" description="Disordered" evidence="2">
    <location>
        <begin position="530"/>
        <end position="580"/>
    </location>
</feature>
<name>A0A4S8VGU0_AURPU</name>
<feature type="compositionally biased region" description="Polar residues" evidence="2">
    <location>
        <begin position="530"/>
        <end position="547"/>
    </location>
</feature>
<dbReference type="PANTHER" id="PTHR42791">
    <property type="entry name" value="GNAT FAMILY ACETYLTRANSFERASE"/>
    <property type="match status" value="1"/>
</dbReference>
<feature type="region of interest" description="Disordered" evidence="2">
    <location>
        <begin position="339"/>
        <end position="371"/>
    </location>
</feature>
<feature type="region of interest" description="Disordered" evidence="2">
    <location>
        <begin position="842"/>
        <end position="887"/>
    </location>
</feature>
<dbReference type="PANTHER" id="PTHR42791:SF14">
    <property type="entry name" value="N-ACETYLTRANSFERASE DOMAIN-CONTAINING PROTEIN"/>
    <property type="match status" value="1"/>
</dbReference>
<dbReference type="InterPro" id="IPR052523">
    <property type="entry name" value="Trichothecene_AcTrans"/>
</dbReference>
<accession>A0A4S8VGU0</accession>
<feature type="compositionally biased region" description="Basic and acidic residues" evidence="2">
    <location>
        <begin position="719"/>
        <end position="729"/>
    </location>
</feature>
<evidence type="ECO:0000256" key="1">
    <source>
        <dbReference type="SAM" id="Coils"/>
    </source>
</evidence>
<feature type="compositionally biased region" description="Polar residues" evidence="2">
    <location>
        <begin position="862"/>
        <end position="871"/>
    </location>
</feature>
<feature type="region of interest" description="Disordered" evidence="2">
    <location>
        <begin position="596"/>
        <end position="802"/>
    </location>
</feature>
<dbReference type="Pfam" id="PF13508">
    <property type="entry name" value="Acetyltransf_7"/>
    <property type="match status" value="1"/>
</dbReference>
<dbReference type="Proteomes" id="UP000308014">
    <property type="component" value="Unassembled WGS sequence"/>
</dbReference>
<evidence type="ECO:0000256" key="2">
    <source>
        <dbReference type="SAM" id="MobiDB-lite"/>
    </source>
</evidence>
<dbReference type="PROSITE" id="PS51186">
    <property type="entry name" value="GNAT"/>
    <property type="match status" value="1"/>
</dbReference>
<feature type="compositionally biased region" description="Acidic residues" evidence="2">
    <location>
        <begin position="653"/>
        <end position="675"/>
    </location>
</feature>
<dbReference type="CDD" id="cd04301">
    <property type="entry name" value="NAT_SF"/>
    <property type="match status" value="1"/>
</dbReference>
<organism evidence="4 5">
    <name type="scientific">Aureobasidium pullulans</name>
    <name type="common">Black yeast</name>
    <name type="synonym">Pullularia pullulans</name>
    <dbReference type="NCBI Taxonomy" id="5580"/>
    <lineage>
        <taxon>Eukaryota</taxon>
        <taxon>Fungi</taxon>
        <taxon>Dikarya</taxon>
        <taxon>Ascomycota</taxon>
        <taxon>Pezizomycotina</taxon>
        <taxon>Dothideomycetes</taxon>
        <taxon>Dothideomycetidae</taxon>
        <taxon>Dothideales</taxon>
        <taxon>Saccotheciaceae</taxon>
        <taxon>Aureobasidium</taxon>
    </lineage>
</organism>
<sequence>MPLEVRQVERSDIADIAKMDQLIMADVGITRAIWKIQEEEGDDITYSFMRFISMGMEHNSQSFWKVVDTDTDEMISVAKFTFQYHEGEAYQDTPVEGEAPPPKRLLEFFGQINKVSNEFARQNYAGRPHAHLAYLATLPEHRKRGAAHMLLERGTNKADEAGLDMYLQASPEGARLYKKFGFEEKQYEDVDLKPFGVDMESFMGGSGHGRAGGRSGQSLATRSALWFCAAHHATSDRVPLDFDAEAFEQKPSCFLFRRSAWPASASDKFRSCSCICMTPMYSHANKSTMRLQTLDNKPLPAPPSPTLTNPDMVLPNAFVLDVHEAQRPPSPSYLQAQATKKLGNKRKSRPNLRAPSQSPAHAYASSPTLNVESPAWDDRRLSYAASSILTEDLENMQIPRFESSLDSDTETLDEDDFDIDTPSELSYGDVLKSEQSNVTLMRAELILANAKKRLNLMDQNLRGAREIVTPLTAANLKRATSLTTGPVRNTSFSRPRYLTHNQHTSNTQHMRVLSDSEVQPDERRYMSLNVNSTPSWTSNPVRTTRSSELLRHPRSPLSPDPQLDTVSEEQSVRSQTSAHNLREQMMQLRGRISTLKERAQEENLRRRSTNNLRETCPLNDADTVSGASHSPRPRLARITRASKVPGAWVSAETIDDHDDEAEEEQFEEEEDDDDNYTLPNSGSGSTDRTSTPTTATTQHSNPRSIYEDAPESSPQVSGPRHEDRDDAFDYSKFFLHSATGSFEPNTPTRHARSTSLSSSDSCLTARAYPVNSGHVASGAEEEEELQPPPTPETPEALRHIEEVKLPARMQHRRGLSAESLATIATFETAEEGHQASIAQWLSRSTSASSIHNPASPPKPSRSHPSIQTGLPSPSIPPTYTPASTQQGQQYISISPSATTMAVSALLDPTKGKGLGSKDEALVYTLVESLREFVGELQSGAGGEERRRSLRRRLDEARRVLEGEDIERYD</sequence>
<evidence type="ECO:0000313" key="5">
    <source>
        <dbReference type="Proteomes" id="UP000308014"/>
    </source>
</evidence>
<dbReference type="GO" id="GO:0016747">
    <property type="term" value="F:acyltransferase activity, transferring groups other than amino-acyl groups"/>
    <property type="evidence" value="ECO:0007669"/>
    <property type="project" value="InterPro"/>
</dbReference>
<proteinExistence type="predicted"/>
<dbReference type="InterPro" id="IPR016181">
    <property type="entry name" value="Acyl_CoA_acyltransferase"/>
</dbReference>
<feature type="compositionally biased region" description="Polar residues" evidence="2">
    <location>
        <begin position="842"/>
        <end position="852"/>
    </location>
</feature>
<evidence type="ECO:0000259" key="3">
    <source>
        <dbReference type="PROSITE" id="PS51186"/>
    </source>
</evidence>
<dbReference type="AlphaFoldDB" id="A0A4S8VGU0"/>
<dbReference type="Gene3D" id="3.40.630.30">
    <property type="match status" value="1"/>
</dbReference>
<feature type="compositionally biased region" description="Polar residues" evidence="2">
    <location>
        <begin position="354"/>
        <end position="371"/>
    </location>
</feature>
<feature type="compositionally biased region" description="Basic and acidic residues" evidence="2">
    <location>
        <begin position="596"/>
        <end position="605"/>
    </location>
</feature>
<feature type="compositionally biased region" description="Low complexity" evidence="2">
    <location>
        <begin position="681"/>
        <end position="700"/>
    </location>
</feature>